<dbReference type="InterPro" id="IPR036046">
    <property type="entry name" value="Acylphosphatase-like_dom_sf"/>
</dbReference>
<evidence type="ECO:0000313" key="9">
    <source>
        <dbReference type="EMBL" id="MFC0672932.1"/>
    </source>
</evidence>
<evidence type="ECO:0000256" key="5">
    <source>
        <dbReference type="PROSITE-ProRule" id="PRU00520"/>
    </source>
</evidence>
<evidence type="ECO:0000256" key="2">
    <source>
        <dbReference type="ARBA" id="ARBA00012150"/>
    </source>
</evidence>
<dbReference type="EMBL" id="JBHLSV010000003">
    <property type="protein sequence ID" value="MFC0672932.1"/>
    <property type="molecule type" value="Genomic_DNA"/>
</dbReference>
<keyword evidence="10" id="KW-1185">Reference proteome</keyword>
<comment type="similarity">
    <text evidence="1 6">Belongs to the acylphosphatase family.</text>
</comment>
<dbReference type="Gene3D" id="3.30.70.100">
    <property type="match status" value="1"/>
</dbReference>
<dbReference type="InterPro" id="IPR020456">
    <property type="entry name" value="Acylphosphatase"/>
</dbReference>
<dbReference type="PROSITE" id="PS51160">
    <property type="entry name" value="ACYLPHOSPHATASE_3"/>
    <property type="match status" value="1"/>
</dbReference>
<proteinExistence type="inferred from homology"/>
<dbReference type="PANTHER" id="PTHR47268:SF4">
    <property type="entry name" value="ACYLPHOSPHATASE"/>
    <property type="match status" value="1"/>
</dbReference>
<dbReference type="InterPro" id="IPR017968">
    <property type="entry name" value="Acylphosphatase_CS"/>
</dbReference>
<feature type="active site" evidence="5">
    <location>
        <position position="39"/>
    </location>
</feature>
<feature type="active site" evidence="5">
    <location>
        <position position="21"/>
    </location>
</feature>
<dbReference type="RefSeq" id="WP_376978104.1">
    <property type="nucleotide sequence ID" value="NZ_JBHLSV010000003.1"/>
</dbReference>
<dbReference type="EC" id="3.6.1.7" evidence="2 5"/>
<dbReference type="InterPro" id="IPR001792">
    <property type="entry name" value="Acylphosphatase-like_dom"/>
</dbReference>
<evidence type="ECO:0000256" key="1">
    <source>
        <dbReference type="ARBA" id="ARBA00005614"/>
    </source>
</evidence>
<dbReference type="Pfam" id="PF00708">
    <property type="entry name" value="Acylphosphatase"/>
    <property type="match status" value="1"/>
</dbReference>
<dbReference type="Proteomes" id="UP001589793">
    <property type="component" value="Unassembled WGS sequence"/>
</dbReference>
<organism evidence="9 10">
    <name type="scientific">Brachybacterium hainanense</name>
    <dbReference type="NCBI Taxonomy" id="1541174"/>
    <lineage>
        <taxon>Bacteria</taxon>
        <taxon>Bacillati</taxon>
        <taxon>Actinomycetota</taxon>
        <taxon>Actinomycetes</taxon>
        <taxon>Micrococcales</taxon>
        <taxon>Dermabacteraceae</taxon>
        <taxon>Brachybacterium</taxon>
    </lineage>
</organism>
<evidence type="ECO:0000259" key="8">
    <source>
        <dbReference type="PROSITE" id="PS51160"/>
    </source>
</evidence>
<evidence type="ECO:0000256" key="7">
    <source>
        <dbReference type="SAM" id="MobiDB-lite"/>
    </source>
</evidence>
<dbReference type="PROSITE" id="PS00150">
    <property type="entry name" value="ACYLPHOSPHATASE_1"/>
    <property type="match status" value="1"/>
</dbReference>
<accession>A0ABV6R7G7</accession>
<feature type="domain" description="Acylphosphatase-like" evidence="8">
    <location>
        <begin position="6"/>
        <end position="92"/>
    </location>
</feature>
<evidence type="ECO:0000256" key="4">
    <source>
        <dbReference type="ARBA" id="ARBA00047645"/>
    </source>
</evidence>
<evidence type="ECO:0000313" key="10">
    <source>
        <dbReference type="Proteomes" id="UP001589793"/>
    </source>
</evidence>
<reference evidence="9 10" key="1">
    <citation type="submission" date="2024-09" db="EMBL/GenBank/DDBJ databases">
        <authorList>
            <person name="Sun Q."/>
            <person name="Mori K."/>
        </authorList>
    </citation>
    <scope>NUCLEOTIDE SEQUENCE [LARGE SCALE GENOMIC DNA]</scope>
    <source>
        <strain evidence="9 10">CICC 10874</strain>
    </source>
</reference>
<dbReference type="SUPFAM" id="SSF54975">
    <property type="entry name" value="Acylphosphatase/BLUF domain-like"/>
    <property type="match status" value="1"/>
</dbReference>
<comment type="caution">
    <text evidence="9">The sequence shown here is derived from an EMBL/GenBank/DDBJ whole genome shotgun (WGS) entry which is preliminary data.</text>
</comment>
<feature type="region of interest" description="Disordered" evidence="7">
    <location>
        <begin position="68"/>
        <end position="92"/>
    </location>
</feature>
<evidence type="ECO:0000256" key="6">
    <source>
        <dbReference type="RuleBase" id="RU004168"/>
    </source>
</evidence>
<keyword evidence="5" id="KW-0378">Hydrolase</keyword>
<gene>
    <name evidence="9" type="ORF">ACFFF6_03060</name>
</gene>
<protein>
    <recommendedName>
        <fullName evidence="3 5">acylphosphatase</fullName>
        <ecNumber evidence="2 5">3.6.1.7</ecNumber>
    </recommendedName>
</protein>
<name>A0ABV6R7G7_9MICO</name>
<sequence>MAQRIRRIVRVHGRVQGVGFRWSAADAARRLHVTGTVRNLWDGTVEADVEGTPQAVADMLEHLASGPPSARVDSLDVREGAPRGATGFTITG</sequence>
<comment type="catalytic activity">
    <reaction evidence="4 5">
        <text>an acyl phosphate + H2O = a carboxylate + phosphate + H(+)</text>
        <dbReference type="Rhea" id="RHEA:14965"/>
        <dbReference type="ChEBI" id="CHEBI:15377"/>
        <dbReference type="ChEBI" id="CHEBI:15378"/>
        <dbReference type="ChEBI" id="CHEBI:29067"/>
        <dbReference type="ChEBI" id="CHEBI:43474"/>
        <dbReference type="ChEBI" id="CHEBI:59918"/>
        <dbReference type="EC" id="3.6.1.7"/>
    </reaction>
</comment>
<dbReference type="PANTHER" id="PTHR47268">
    <property type="entry name" value="ACYLPHOSPHATASE"/>
    <property type="match status" value="1"/>
</dbReference>
<evidence type="ECO:0000256" key="3">
    <source>
        <dbReference type="ARBA" id="ARBA00015991"/>
    </source>
</evidence>